<keyword evidence="2" id="KW-1185">Reference proteome</keyword>
<proteinExistence type="predicted"/>
<dbReference type="Proteomes" id="UP001470230">
    <property type="component" value="Unassembled WGS sequence"/>
</dbReference>
<organism evidence="1 2">
    <name type="scientific">Tritrichomonas musculus</name>
    <dbReference type="NCBI Taxonomy" id="1915356"/>
    <lineage>
        <taxon>Eukaryota</taxon>
        <taxon>Metamonada</taxon>
        <taxon>Parabasalia</taxon>
        <taxon>Tritrichomonadida</taxon>
        <taxon>Tritrichomonadidae</taxon>
        <taxon>Tritrichomonas</taxon>
    </lineage>
</organism>
<evidence type="ECO:0000313" key="2">
    <source>
        <dbReference type="Proteomes" id="UP001470230"/>
    </source>
</evidence>
<sequence>MDYSIDISTVKNYLRSLYSNIELKDEAEEFFKNIINSESHCPSLLEILIEIIIQDQDKNMKKISIIVICQMKQEFIVNSIFLLHQKADPIFYSLIEILTDFIALKKNVEMIPIINQALSSSNDLTTVKAILQIISSINFKIENKDFEIENYENILTVYYNHFTEFVKSIILQETIDMNHEIVLYYYLKAFFKTIRKLNGIDNFYPIVYFCLNSKINDQLFREIIEMVIKLYSYLMNEADIRTFEFIKLFDEYCKATNYLPNSSIQFFGNFIKYVPSVDLSSFDAIYFISNYIFPFFKFQAQLLIDDPEKFIDEFDPDVFSGLPLRKFINNFISCIKFEPLYDPIYQFTVTIFDQFIGNDSCQVSRILHFFSTFYQSVCDLNKHHLIDFLRTRILPLMNKIQSCPNPDLSLIISVCVLIKRIVSYSFSNVLNEQQLFQSMVNFLRMTILTTFECNENVNKLIFYFAINAVVSVSRMISMQPFNFNENEVNYILMNVCKLFTEINNNTLSSSFEYLIENLIAMNVSVRSFVKMVWSLLEDSKIESECSLFDIITALFHNCRTVEEQQSIFIDVMSFISNDIEAANEIFIVKYYLKILRLLVHSFTKTLLTDNEKVPLFLSTVGKFLYTTIFNINAESFHLYLVNSDGFDELVTRLKYFILPLIQFTNDSSVCIELILNQFLIPIVIKLNELALLRSIQINFTGFNSILIKFKSDDIIFQHLFNFYNEFIIQSNFDDYSKSNFLASLIVSKPSFLFQNFNNDFFYAILNVNFLQLKFDLHLYALKSILEFLSSNQSNQDILSAIAQNFLNRVQNDGLYKNGQFAIIYQPMSSIYHYNIYEESFDKVFLAITQLLKNFGIEIPFS</sequence>
<evidence type="ECO:0000313" key="1">
    <source>
        <dbReference type="EMBL" id="KAK8837235.1"/>
    </source>
</evidence>
<accession>A0ABR2GTI7</accession>
<dbReference type="EMBL" id="JAPFFF010000060">
    <property type="protein sequence ID" value="KAK8837235.1"/>
    <property type="molecule type" value="Genomic_DNA"/>
</dbReference>
<gene>
    <name evidence="1" type="ORF">M9Y10_036664</name>
</gene>
<name>A0ABR2GTI7_9EUKA</name>
<reference evidence="1 2" key="1">
    <citation type="submission" date="2024-04" db="EMBL/GenBank/DDBJ databases">
        <title>Tritrichomonas musculus Genome.</title>
        <authorList>
            <person name="Alves-Ferreira E."/>
            <person name="Grigg M."/>
            <person name="Lorenzi H."/>
            <person name="Galac M."/>
        </authorList>
    </citation>
    <scope>NUCLEOTIDE SEQUENCE [LARGE SCALE GENOMIC DNA]</scope>
    <source>
        <strain evidence="1 2">EAF2021</strain>
    </source>
</reference>
<protein>
    <submittedName>
        <fullName evidence="1">Uncharacterized protein</fullName>
    </submittedName>
</protein>
<comment type="caution">
    <text evidence="1">The sequence shown here is derived from an EMBL/GenBank/DDBJ whole genome shotgun (WGS) entry which is preliminary data.</text>
</comment>